<name>A0A9P0GYW1_NEZVI</name>
<evidence type="ECO:0000256" key="1">
    <source>
        <dbReference type="SAM" id="MobiDB-lite"/>
    </source>
</evidence>
<dbReference type="AlphaFoldDB" id="A0A9P0GYW1"/>
<organism evidence="2 3">
    <name type="scientific">Nezara viridula</name>
    <name type="common">Southern green stink bug</name>
    <name type="synonym">Cimex viridulus</name>
    <dbReference type="NCBI Taxonomy" id="85310"/>
    <lineage>
        <taxon>Eukaryota</taxon>
        <taxon>Metazoa</taxon>
        <taxon>Ecdysozoa</taxon>
        <taxon>Arthropoda</taxon>
        <taxon>Hexapoda</taxon>
        <taxon>Insecta</taxon>
        <taxon>Pterygota</taxon>
        <taxon>Neoptera</taxon>
        <taxon>Paraneoptera</taxon>
        <taxon>Hemiptera</taxon>
        <taxon>Heteroptera</taxon>
        <taxon>Panheteroptera</taxon>
        <taxon>Pentatomomorpha</taxon>
        <taxon>Pentatomoidea</taxon>
        <taxon>Pentatomidae</taxon>
        <taxon>Pentatominae</taxon>
        <taxon>Nezara</taxon>
    </lineage>
</organism>
<proteinExistence type="predicted"/>
<feature type="compositionally biased region" description="Polar residues" evidence="1">
    <location>
        <begin position="19"/>
        <end position="30"/>
    </location>
</feature>
<feature type="region of interest" description="Disordered" evidence="1">
    <location>
        <begin position="1"/>
        <end position="47"/>
    </location>
</feature>
<feature type="region of interest" description="Disordered" evidence="1">
    <location>
        <begin position="114"/>
        <end position="137"/>
    </location>
</feature>
<gene>
    <name evidence="2" type="ORF">NEZAVI_LOCUS2333</name>
</gene>
<accession>A0A9P0GYW1</accession>
<reference evidence="2" key="1">
    <citation type="submission" date="2022-01" db="EMBL/GenBank/DDBJ databases">
        <authorList>
            <person name="King R."/>
        </authorList>
    </citation>
    <scope>NUCLEOTIDE SEQUENCE</scope>
</reference>
<keyword evidence="3" id="KW-1185">Reference proteome</keyword>
<sequence>MLPSYQQQPHKPSRKPKLQQYSKQPSSPNQIPGPWRPVKRPLNGIKPGQHVIKPIFQHHDDLPDHRPMKVKYIPLAPTFHYVPGGMAIMMPQAEPSKIPKEAYDNKNGPVLFPETPDDSTPATERDGTPIKPTSNPGRIGGYASIPFDYLRYLKTPNLSVNSLNVYPQYF</sequence>
<evidence type="ECO:0000313" key="2">
    <source>
        <dbReference type="EMBL" id="CAH1391288.1"/>
    </source>
</evidence>
<evidence type="ECO:0000313" key="3">
    <source>
        <dbReference type="Proteomes" id="UP001152798"/>
    </source>
</evidence>
<dbReference type="OrthoDB" id="6584081at2759"/>
<dbReference type="Proteomes" id="UP001152798">
    <property type="component" value="Chromosome 1"/>
</dbReference>
<dbReference type="EMBL" id="OV725077">
    <property type="protein sequence ID" value="CAH1391288.1"/>
    <property type="molecule type" value="Genomic_DNA"/>
</dbReference>
<feature type="compositionally biased region" description="Polar residues" evidence="1">
    <location>
        <begin position="1"/>
        <end position="10"/>
    </location>
</feature>
<protein>
    <submittedName>
        <fullName evidence="2">Uncharacterized protein</fullName>
    </submittedName>
</protein>